<dbReference type="CDD" id="cd06173">
    <property type="entry name" value="MFS_MefA_like"/>
    <property type="match status" value="1"/>
</dbReference>
<dbReference type="Pfam" id="PF07690">
    <property type="entry name" value="MFS_1"/>
    <property type="match status" value="1"/>
</dbReference>
<dbReference type="InterPro" id="IPR020846">
    <property type="entry name" value="MFS_dom"/>
</dbReference>
<feature type="domain" description="Major facilitator superfamily (MFS) profile" evidence="8">
    <location>
        <begin position="224"/>
        <end position="416"/>
    </location>
</feature>
<dbReference type="GO" id="GO:0005886">
    <property type="term" value="C:plasma membrane"/>
    <property type="evidence" value="ECO:0007669"/>
    <property type="project" value="UniProtKB-SubCell"/>
</dbReference>
<feature type="transmembrane region" description="Helical" evidence="7">
    <location>
        <begin position="12"/>
        <end position="35"/>
    </location>
</feature>
<gene>
    <name evidence="9" type="ORF">SAMN05421543_10986</name>
</gene>
<keyword evidence="5 7" id="KW-1133">Transmembrane helix</keyword>
<feature type="transmembrane region" description="Helical" evidence="7">
    <location>
        <begin position="87"/>
        <end position="108"/>
    </location>
</feature>
<evidence type="ECO:0000256" key="4">
    <source>
        <dbReference type="ARBA" id="ARBA00022692"/>
    </source>
</evidence>
<dbReference type="InterPro" id="IPR011701">
    <property type="entry name" value="MFS"/>
</dbReference>
<comment type="subcellular location">
    <subcellularLocation>
        <location evidence="1">Cell membrane</location>
        <topology evidence="1">Multi-pass membrane protein</topology>
    </subcellularLocation>
</comment>
<dbReference type="SUPFAM" id="SSF103473">
    <property type="entry name" value="MFS general substrate transporter"/>
    <property type="match status" value="1"/>
</dbReference>
<accession>A0A1I7JBV0</accession>
<dbReference type="EMBL" id="FPBV01000009">
    <property type="protein sequence ID" value="SFU82642.1"/>
    <property type="molecule type" value="Genomic_DNA"/>
</dbReference>
<dbReference type="STRING" id="392015.SAMN05421543_10986"/>
<feature type="transmembrane region" description="Helical" evidence="7">
    <location>
        <begin position="47"/>
        <end position="67"/>
    </location>
</feature>
<reference evidence="10" key="1">
    <citation type="submission" date="2016-10" db="EMBL/GenBank/DDBJ databases">
        <authorList>
            <person name="Varghese N."/>
        </authorList>
    </citation>
    <scope>NUCLEOTIDE SEQUENCE [LARGE SCALE GENOMIC DNA]</scope>
    <source>
        <strain evidence="10">DSM 17980</strain>
    </source>
</reference>
<dbReference type="OrthoDB" id="2370632at2"/>
<feature type="transmembrane region" description="Helical" evidence="7">
    <location>
        <begin position="262"/>
        <end position="284"/>
    </location>
</feature>
<feature type="transmembrane region" description="Helical" evidence="7">
    <location>
        <begin position="224"/>
        <end position="250"/>
    </location>
</feature>
<keyword evidence="6 7" id="KW-0472">Membrane</keyword>
<evidence type="ECO:0000259" key="8">
    <source>
        <dbReference type="PROSITE" id="PS50850"/>
    </source>
</evidence>
<keyword evidence="3" id="KW-1003">Cell membrane</keyword>
<keyword evidence="4 7" id="KW-0812">Transmembrane</keyword>
<dbReference type="PROSITE" id="PS50850">
    <property type="entry name" value="MFS"/>
    <property type="match status" value="1"/>
</dbReference>
<dbReference type="Proteomes" id="UP000183508">
    <property type="component" value="Unassembled WGS sequence"/>
</dbReference>
<proteinExistence type="predicted"/>
<sequence length="416" mass="45758">MTILKNPLFVRLFIANFASQLGTVVGNMAFAFYLLDRFSTKPYYTTLAELMYALPTLVVFLFVGVLADRLDRKRIAANCDWIRAGLTALLLVTLHYQFIVAAFAVLFLRSAVSKFFSPAEAGLLQGIMEKDLYTQAAGLNQTVMGLFMLFGMGLGSLTYHYLGIEGAVLIDGISFLLSGALIASCRFATEVRMPNGQTSLRGLRFRQVTADFAEGYRYIRRSRLLLALVMGFVLFGFVNGVFSVLPIFTMKYKLSPAHYQKYSALITIFLGIGFLVGSTLGSFLIQKLNRVIVLVGGLLLTGMLSVVLGITSEMWMYLSLVLLTGAIIAPVNIVIGGWIPELVDPSNMGRVNAWNDPLLMLGQSLSLAIVAIVFPNLINVDVLYMVVGMIIFVVSVFYGVTLPTLSRKQPEIHVNS</sequence>
<evidence type="ECO:0000256" key="6">
    <source>
        <dbReference type="ARBA" id="ARBA00023136"/>
    </source>
</evidence>
<dbReference type="GO" id="GO:0022857">
    <property type="term" value="F:transmembrane transporter activity"/>
    <property type="evidence" value="ECO:0007669"/>
    <property type="project" value="InterPro"/>
</dbReference>
<keyword evidence="10" id="KW-1185">Reference proteome</keyword>
<name>A0A1I7JBV0_9BACL</name>
<evidence type="ECO:0000256" key="5">
    <source>
        <dbReference type="ARBA" id="ARBA00022989"/>
    </source>
</evidence>
<dbReference type="RefSeq" id="WP_074952165.1">
    <property type="nucleotide sequence ID" value="NZ_FPBV01000009.1"/>
</dbReference>
<dbReference type="PANTHER" id="PTHR43266">
    <property type="entry name" value="MACROLIDE-EFFLUX PROTEIN"/>
    <property type="match status" value="1"/>
</dbReference>
<dbReference type="PANTHER" id="PTHR43266:SF8">
    <property type="entry name" value="MACROLIDE-EFFLUX PROTEIN"/>
    <property type="match status" value="1"/>
</dbReference>
<dbReference type="InterPro" id="IPR036259">
    <property type="entry name" value="MFS_trans_sf"/>
</dbReference>
<dbReference type="Gene3D" id="1.20.1250.20">
    <property type="entry name" value="MFS general substrate transporter like domains"/>
    <property type="match status" value="1"/>
</dbReference>
<protein>
    <submittedName>
        <fullName evidence="9">Predicted arabinose efflux permease, MFS family</fullName>
    </submittedName>
</protein>
<feature type="transmembrane region" description="Helical" evidence="7">
    <location>
        <begin position="291"/>
        <end position="310"/>
    </location>
</feature>
<feature type="transmembrane region" description="Helical" evidence="7">
    <location>
        <begin position="358"/>
        <end position="378"/>
    </location>
</feature>
<evidence type="ECO:0000313" key="9">
    <source>
        <dbReference type="EMBL" id="SFU82642.1"/>
    </source>
</evidence>
<evidence type="ECO:0000256" key="1">
    <source>
        <dbReference type="ARBA" id="ARBA00004651"/>
    </source>
</evidence>
<feature type="transmembrane region" description="Helical" evidence="7">
    <location>
        <begin position="168"/>
        <end position="189"/>
    </location>
</feature>
<evidence type="ECO:0000256" key="3">
    <source>
        <dbReference type="ARBA" id="ARBA00022475"/>
    </source>
</evidence>
<organism evidence="9 10">
    <name type="scientific">Alicyclobacillus macrosporangiidus</name>
    <dbReference type="NCBI Taxonomy" id="392015"/>
    <lineage>
        <taxon>Bacteria</taxon>
        <taxon>Bacillati</taxon>
        <taxon>Bacillota</taxon>
        <taxon>Bacilli</taxon>
        <taxon>Bacillales</taxon>
        <taxon>Alicyclobacillaceae</taxon>
        <taxon>Alicyclobacillus</taxon>
    </lineage>
</organism>
<keyword evidence="2" id="KW-0813">Transport</keyword>
<evidence type="ECO:0000256" key="7">
    <source>
        <dbReference type="SAM" id="Phobius"/>
    </source>
</evidence>
<feature type="transmembrane region" description="Helical" evidence="7">
    <location>
        <begin position="316"/>
        <end position="338"/>
    </location>
</feature>
<feature type="transmembrane region" description="Helical" evidence="7">
    <location>
        <begin position="384"/>
        <end position="405"/>
    </location>
</feature>
<evidence type="ECO:0000313" key="10">
    <source>
        <dbReference type="Proteomes" id="UP000183508"/>
    </source>
</evidence>
<dbReference type="AlphaFoldDB" id="A0A1I7JBV0"/>
<evidence type="ECO:0000256" key="2">
    <source>
        <dbReference type="ARBA" id="ARBA00022448"/>
    </source>
</evidence>